<keyword evidence="2" id="KW-1185">Reference proteome</keyword>
<dbReference type="KEGG" id="psn:Pedsa_0996"/>
<dbReference type="SUPFAM" id="SSF51197">
    <property type="entry name" value="Clavaminate synthase-like"/>
    <property type="match status" value="1"/>
</dbReference>
<sequence>MHLQIDQTGIQSNFEPQPDASISLTDLAAHYKEYPDRWDIAFKFLTENNLEELPLGRIDLSDDVFVNIAEYTTNNLEDSVYESHYKNIDIQYIIKGEELMGVNRDIPSLEVTRPYDEEKDYILYKNDGKGNMRYANSDNYFIFFPADAHMPNVKAKENSLVRKLVVKIRY</sequence>
<proteinExistence type="predicted"/>
<dbReference type="OrthoDB" id="9792756at2"/>
<dbReference type="RefSeq" id="WP_013632067.1">
    <property type="nucleotide sequence ID" value="NC_015177.1"/>
</dbReference>
<protein>
    <recommendedName>
        <fullName evidence="3">YhcH/YjgK/YiaL family protein</fullName>
    </recommendedName>
</protein>
<dbReference type="STRING" id="762903.Pedsa_0996"/>
<name>F0SAX2_PSESL</name>
<dbReference type="Gene3D" id="2.60.120.370">
    <property type="entry name" value="YhcH/YjgK/YiaL"/>
    <property type="match status" value="1"/>
</dbReference>
<dbReference type="PANTHER" id="PTHR34986:SF1">
    <property type="entry name" value="PROTEIN YIAL"/>
    <property type="match status" value="1"/>
</dbReference>
<evidence type="ECO:0008006" key="3">
    <source>
        <dbReference type="Google" id="ProtNLM"/>
    </source>
</evidence>
<organism evidence="1 2">
    <name type="scientific">Pseudopedobacter saltans (strain ATCC 51119 / DSM 12145 / JCM 21818 / CCUG 39354 / LMG 10337 / NBRC 100064 / NCIMB 13643)</name>
    <name type="common">Pedobacter saltans</name>
    <dbReference type="NCBI Taxonomy" id="762903"/>
    <lineage>
        <taxon>Bacteria</taxon>
        <taxon>Pseudomonadati</taxon>
        <taxon>Bacteroidota</taxon>
        <taxon>Sphingobacteriia</taxon>
        <taxon>Sphingobacteriales</taxon>
        <taxon>Sphingobacteriaceae</taxon>
        <taxon>Pseudopedobacter</taxon>
    </lineage>
</organism>
<dbReference type="PANTHER" id="PTHR34986">
    <property type="entry name" value="EVOLVED BETA-GALACTOSIDASE SUBUNIT BETA"/>
    <property type="match status" value="1"/>
</dbReference>
<dbReference type="eggNOG" id="COG2731">
    <property type="taxonomic scope" value="Bacteria"/>
</dbReference>
<accession>F0SAX2</accession>
<dbReference type="EMBL" id="CP002545">
    <property type="protein sequence ID" value="ADY51567.1"/>
    <property type="molecule type" value="Genomic_DNA"/>
</dbReference>
<reference evidence="2" key="2">
    <citation type="submission" date="2011-02" db="EMBL/GenBank/DDBJ databases">
        <title>The complete genome of Pedobacter saltans DSM 12145.</title>
        <authorList>
            <consortium name="US DOE Joint Genome Institute (JGI-PGF)"/>
            <person name="Lucas S."/>
            <person name="Copeland A."/>
            <person name="Lapidus A."/>
            <person name="Bruce D."/>
            <person name="Goodwin L."/>
            <person name="Pitluck S."/>
            <person name="Kyrpides N."/>
            <person name="Mavromatis K."/>
            <person name="Pagani I."/>
            <person name="Ivanova N."/>
            <person name="Ovchinnikova G."/>
            <person name="Lu M."/>
            <person name="Detter J.C."/>
            <person name="Han C."/>
            <person name="Land M."/>
            <person name="Hauser L."/>
            <person name="Markowitz V."/>
            <person name="Cheng J.-F."/>
            <person name="Hugenholtz P."/>
            <person name="Woyke T."/>
            <person name="Wu D."/>
            <person name="Tindall B."/>
            <person name="Pomrenke H.G."/>
            <person name="Brambilla E."/>
            <person name="Klenk H.-P."/>
            <person name="Eisen J.A."/>
        </authorList>
    </citation>
    <scope>NUCLEOTIDE SEQUENCE [LARGE SCALE GENOMIC DNA]</scope>
    <source>
        <strain evidence="2">ATCC 51119 / DSM 12145 / JCM 21818 / LMG 10337 / NBRC 100064 / NCIMB 13643</strain>
    </source>
</reference>
<dbReference type="GO" id="GO:0005829">
    <property type="term" value="C:cytosol"/>
    <property type="evidence" value="ECO:0007669"/>
    <property type="project" value="TreeGrafter"/>
</dbReference>
<dbReference type="NCBIfam" id="TIGR00022">
    <property type="entry name" value="YhcH/YjgK/YiaL family protein"/>
    <property type="match status" value="1"/>
</dbReference>
<dbReference type="InterPro" id="IPR004375">
    <property type="entry name" value="NanQ/TabA/YiaL"/>
</dbReference>
<evidence type="ECO:0000313" key="2">
    <source>
        <dbReference type="Proteomes" id="UP000000310"/>
    </source>
</evidence>
<dbReference type="Proteomes" id="UP000000310">
    <property type="component" value="Chromosome"/>
</dbReference>
<dbReference type="Pfam" id="PF04074">
    <property type="entry name" value="DUF386"/>
    <property type="match status" value="1"/>
</dbReference>
<dbReference type="InterPro" id="IPR037012">
    <property type="entry name" value="NanQ/TabA/YiaL_sf"/>
</dbReference>
<evidence type="ECO:0000313" key="1">
    <source>
        <dbReference type="EMBL" id="ADY51567.1"/>
    </source>
</evidence>
<reference evidence="1 2" key="1">
    <citation type="journal article" date="2011" name="Stand. Genomic Sci.">
        <title>Complete genome sequence of the gliding, heparinolytic Pedobacter saltans type strain (113).</title>
        <authorList>
            <person name="Liolios K."/>
            <person name="Sikorski J."/>
            <person name="Lu M."/>
            <person name="Nolan M."/>
            <person name="Lapidus A."/>
            <person name="Lucas S."/>
            <person name="Hammon N."/>
            <person name="Deshpande S."/>
            <person name="Cheng J.F."/>
            <person name="Tapia R."/>
            <person name="Han C."/>
            <person name="Goodwin L."/>
            <person name="Pitluck S."/>
            <person name="Huntemann M."/>
            <person name="Ivanova N."/>
            <person name="Pagani I."/>
            <person name="Mavromatis K."/>
            <person name="Ovchinikova G."/>
            <person name="Pati A."/>
            <person name="Chen A."/>
            <person name="Palaniappan K."/>
            <person name="Land M."/>
            <person name="Hauser L."/>
            <person name="Brambilla E.M."/>
            <person name="Kotsyurbenko O."/>
            <person name="Rohde M."/>
            <person name="Tindall B.J."/>
            <person name="Abt B."/>
            <person name="Goker M."/>
            <person name="Detter J.C."/>
            <person name="Woyke T."/>
            <person name="Bristow J."/>
            <person name="Eisen J.A."/>
            <person name="Markowitz V."/>
            <person name="Hugenholtz P."/>
            <person name="Klenk H.P."/>
            <person name="Kyrpides N.C."/>
        </authorList>
    </citation>
    <scope>NUCLEOTIDE SEQUENCE [LARGE SCALE GENOMIC DNA]</scope>
    <source>
        <strain evidence="2">ATCC 51119 / DSM 12145 / JCM 21818 / LMG 10337 / NBRC 100064 / NCIMB 13643</strain>
    </source>
</reference>
<dbReference type="HOGENOM" id="CLU_107139_0_1_10"/>
<gene>
    <name evidence="1" type="ordered locus">Pedsa_0996</name>
</gene>
<dbReference type="AlphaFoldDB" id="F0SAX2"/>